<feature type="transmembrane region" description="Helical" evidence="5">
    <location>
        <begin position="131"/>
        <end position="157"/>
    </location>
</feature>
<dbReference type="PANTHER" id="PTHR11814">
    <property type="entry name" value="SULFATE TRANSPORTER"/>
    <property type="match status" value="1"/>
</dbReference>
<evidence type="ECO:0000259" key="6">
    <source>
        <dbReference type="PROSITE" id="PS50801"/>
    </source>
</evidence>
<evidence type="ECO:0000256" key="3">
    <source>
        <dbReference type="ARBA" id="ARBA00022989"/>
    </source>
</evidence>
<feature type="transmembrane region" description="Helical" evidence="5">
    <location>
        <begin position="328"/>
        <end position="346"/>
    </location>
</feature>
<feature type="domain" description="STAS" evidence="6">
    <location>
        <begin position="444"/>
        <end position="550"/>
    </location>
</feature>
<dbReference type="GO" id="GO:0016020">
    <property type="term" value="C:membrane"/>
    <property type="evidence" value="ECO:0007669"/>
    <property type="project" value="UniProtKB-SubCell"/>
</dbReference>
<dbReference type="Pfam" id="PF01740">
    <property type="entry name" value="STAS"/>
    <property type="match status" value="1"/>
</dbReference>
<dbReference type="EMBL" id="DSFP01000020">
    <property type="protein sequence ID" value="HEW45269.1"/>
    <property type="molecule type" value="Genomic_DNA"/>
</dbReference>
<keyword evidence="4 5" id="KW-0472">Membrane</keyword>
<accession>A0A7C2Z1G6</accession>
<dbReference type="InterPro" id="IPR002645">
    <property type="entry name" value="STAS_dom"/>
</dbReference>
<evidence type="ECO:0000256" key="2">
    <source>
        <dbReference type="ARBA" id="ARBA00022692"/>
    </source>
</evidence>
<feature type="transmembrane region" description="Helical" evidence="5">
    <location>
        <begin position="352"/>
        <end position="371"/>
    </location>
</feature>
<feature type="transmembrane region" description="Helical" evidence="5">
    <location>
        <begin position="177"/>
        <end position="195"/>
    </location>
</feature>
<dbReference type="InterPro" id="IPR001902">
    <property type="entry name" value="SLC26A/SulP_fam"/>
</dbReference>
<evidence type="ECO:0000256" key="1">
    <source>
        <dbReference type="ARBA" id="ARBA00004141"/>
    </source>
</evidence>
<evidence type="ECO:0000313" key="7">
    <source>
        <dbReference type="EMBL" id="HEW45269.1"/>
    </source>
</evidence>
<keyword evidence="2 5" id="KW-0812">Transmembrane</keyword>
<dbReference type="AlphaFoldDB" id="A0A7C2Z1G6"/>
<comment type="subcellular location">
    <subcellularLocation>
        <location evidence="1">Membrane</location>
        <topology evidence="1">Multi-pass membrane protein</topology>
    </subcellularLocation>
</comment>
<dbReference type="SUPFAM" id="SSF52091">
    <property type="entry name" value="SpoIIaa-like"/>
    <property type="match status" value="1"/>
</dbReference>
<dbReference type="Pfam" id="PF00916">
    <property type="entry name" value="Sulfate_transp"/>
    <property type="match status" value="1"/>
</dbReference>
<comment type="caution">
    <text evidence="7">The sequence shown here is derived from an EMBL/GenBank/DDBJ whole genome shotgun (WGS) entry which is preliminary data.</text>
</comment>
<gene>
    <name evidence="7" type="ORF">ENO47_01155</name>
</gene>
<dbReference type="GO" id="GO:0055085">
    <property type="term" value="P:transmembrane transport"/>
    <property type="evidence" value="ECO:0007669"/>
    <property type="project" value="InterPro"/>
</dbReference>
<feature type="transmembrane region" description="Helical" evidence="5">
    <location>
        <begin position="202"/>
        <end position="219"/>
    </location>
</feature>
<organism evidence="7">
    <name type="scientific">Hydrogenobacter sp</name>
    <dbReference type="NCBI Taxonomy" id="2152829"/>
    <lineage>
        <taxon>Bacteria</taxon>
        <taxon>Pseudomonadati</taxon>
        <taxon>Aquificota</taxon>
        <taxon>Aquificia</taxon>
        <taxon>Aquificales</taxon>
        <taxon>Aquificaceae</taxon>
        <taxon>Hydrogenobacter</taxon>
    </lineage>
</organism>
<dbReference type="Gene3D" id="3.30.750.24">
    <property type="entry name" value="STAS domain"/>
    <property type="match status" value="1"/>
</dbReference>
<feature type="transmembrane region" description="Helical" evidence="5">
    <location>
        <begin position="98"/>
        <end position="119"/>
    </location>
</feature>
<dbReference type="NCBIfam" id="TIGR00815">
    <property type="entry name" value="sulP"/>
    <property type="match status" value="1"/>
</dbReference>
<keyword evidence="3 5" id="KW-1133">Transmembrane helix</keyword>
<feature type="transmembrane region" description="Helical" evidence="5">
    <location>
        <begin position="252"/>
        <end position="271"/>
    </location>
</feature>
<dbReference type="PROSITE" id="PS50801">
    <property type="entry name" value="STAS"/>
    <property type="match status" value="1"/>
</dbReference>
<feature type="transmembrane region" description="Helical" evidence="5">
    <location>
        <begin position="400"/>
        <end position="416"/>
    </location>
</feature>
<dbReference type="InterPro" id="IPR011547">
    <property type="entry name" value="SLC26A/SulP_dom"/>
</dbReference>
<protein>
    <submittedName>
        <fullName evidence="7">SulP family inorganic anion transporter</fullName>
    </submittedName>
</protein>
<dbReference type="CDD" id="cd07042">
    <property type="entry name" value="STAS_SulP_like_sulfate_transporter"/>
    <property type="match status" value="1"/>
</dbReference>
<evidence type="ECO:0000256" key="5">
    <source>
        <dbReference type="SAM" id="Phobius"/>
    </source>
</evidence>
<dbReference type="InterPro" id="IPR036513">
    <property type="entry name" value="STAS_dom_sf"/>
</dbReference>
<evidence type="ECO:0000256" key="4">
    <source>
        <dbReference type="ARBA" id="ARBA00023136"/>
    </source>
</evidence>
<sequence>MDRFLPFLLWLRVYNRKVFTQDLVAGLTVAVVLVPQSMAYALIAGLPPVYGLYAASIPVIIATLFGSSPQLATGPVAIVSFLTFTSLTSYAKPGEEKFIELAILMAFLVGIIQIAIGVFRLGFLVSFVSHAVIMGFTNAAAIIIIITQIPALLGIKVEQRELIFQNLYEIAINVPKTNLYTLVLGLASIGIIIGLRRINRNIPSALVAVIIFTALSYFLSFESYGIRVVGNIPQGLPYPSIPYIDLDLLDRLLGKAFIIALVGFMEAYAIAKFIANQTKQKLDVNQELIGQGLANLVGSFFKSFPVSGSFSRSAVNFQAGAKTGMSNIISACFVIATLLLAGPLLYYLPRPVLSAIVITAVLSLIRPHYFIHLWKTNRYDGISAITTFALSFIMKPDYAILIGVFLSLSLFLWRSLHPRIVRMSRDPISGTFVNAEANNLPICPQIEMLRPEASLYYANVENILEEIKNIIKDKPALKYLVIDGESINYVDGTALEVLYDFCEDLKNLGINLVFVNVKAPVREAMIHSGFLDELGKENILPSKGYAIGFLFKSLDHQYCAKVCPYALFNECYTVKDYVKFEPAENPIRSIYEGLSKYEDVDVYVGRAYGSLILKANSIELDLRSQDFYTDGSAIYIPSTKVVKKMGELVSLGSLCNKKDCIMKNGFIYLGSTTQEMVENLKKIVKS</sequence>
<name>A0A7C2Z1G6_9AQUI</name>
<reference evidence="7" key="1">
    <citation type="journal article" date="2020" name="mSystems">
        <title>Genome- and Community-Level Interaction Insights into Carbon Utilization and Element Cycling Functions of Hydrothermarchaeota in Hydrothermal Sediment.</title>
        <authorList>
            <person name="Zhou Z."/>
            <person name="Liu Y."/>
            <person name="Xu W."/>
            <person name="Pan J."/>
            <person name="Luo Z.H."/>
            <person name="Li M."/>
        </authorList>
    </citation>
    <scope>NUCLEOTIDE SEQUENCE [LARGE SCALE GENOMIC DNA]</scope>
    <source>
        <strain evidence="7">SpSt-132</strain>
    </source>
</reference>
<proteinExistence type="predicted"/>